<dbReference type="Pfam" id="PF13181">
    <property type="entry name" value="TPR_8"/>
    <property type="match status" value="1"/>
</dbReference>
<gene>
    <name evidence="4" type="ORF">Ljor_1594</name>
</gene>
<evidence type="ECO:0000313" key="5">
    <source>
        <dbReference type="Proteomes" id="UP000055035"/>
    </source>
</evidence>
<dbReference type="AlphaFoldDB" id="A0A0W0VAZ0"/>
<dbReference type="Pfam" id="PF13174">
    <property type="entry name" value="TPR_6"/>
    <property type="match status" value="1"/>
</dbReference>
<feature type="repeat" description="TPR" evidence="3">
    <location>
        <begin position="97"/>
        <end position="130"/>
    </location>
</feature>
<comment type="caution">
    <text evidence="4">The sequence shown here is derived from an EMBL/GenBank/DDBJ whole genome shotgun (WGS) entry which is preliminary data.</text>
</comment>
<keyword evidence="4" id="KW-0489">Methyltransferase</keyword>
<dbReference type="EMBL" id="LNYJ01000011">
    <property type="protein sequence ID" value="KTD17288.1"/>
    <property type="molecule type" value="Genomic_DNA"/>
</dbReference>
<keyword evidence="4" id="KW-0808">Transferase</keyword>
<dbReference type="SUPFAM" id="SSF48452">
    <property type="entry name" value="TPR-like"/>
    <property type="match status" value="3"/>
</dbReference>
<feature type="repeat" description="TPR" evidence="3">
    <location>
        <begin position="562"/>
        <end position="595"/>
    </location>
</feature>
<dbReference type="GO" id="GO:0032259">
    <property type="term" value="P:methylation"/>
    <property type="evidence" value="ECO:0007669"/>
    <property type="project" value="UniProtKB-KW"/>
</dbReference>
<dbReference type="PROSITE" id="PS50005">
    <property type="entry name" value="TPR"/>
    <property type="match status" value="4"/>
</dbReference>
<name>A0A0W0VAZ0_9GAMM</name>
<dbReference type="SMART" id="SM00028">
    <property type="entry name" value="TPR"/>
    <property type="match status" value="14"/>
</dbReference>
<dbReference type="InterPro" id="IPR019734">
    <property type="entry name" value="TPR_rpt"/>
</dbReference>
<feature type="repeat" description="TPR" evidence="3">
    <location>
        <begin position="363"/>
        <end position="396"/>
    </location>
</feature>
<sequence length="1038" mass="117245">MRTLNILLLIFFIQATEAAEPIFCDVTKGLELINQESYLSSQIEMILKSCDRVDPNNPSVLLLHGLLARKKALQDKQQYAIAIDWIKKAQNAAPQNLSISLELAATYQQANELSKAKSLYQNILSQTPNNRAALLGLAFIYRVDQQFKEAATIYQNLLIESPHDVEALNGMGWIKTAERDLSSAKFYFTETLKIQPENTEALIALDKIKQTQLQQSGQAILCDVSKGLILLNQKEPPFPAINEILTRCSLNKIENSDTDLLHGLLARRKAEANKKYDEAISWLNKAMHSAAPDNFNPALELAVTYEWANQFANAQAIYETILKQNPELKAALLGKARVLRLEKNYSASLLIYQQLLSKNTKDIDALNGLGWLKLSEGDYHSAAEFFHTTLSIQPINKEALLALNQIKEAKLQQEKQALTCQAAHGLKLLNQSNPPFQEIEAILSNCEKEKIEYAEVALLRGLLARHKAQSGNSNYEHAIFWLQKAMHLAEDSNMTPALELAVTYEWASQPKKAQLIYDLVLRKEPNNRAALLGEGRVLRRLELLGQASVVYQQLLLKNRKDIEALNGLGWVALAKNDFNSAKKIFQKSISLEPNNQEATLAIKQIKETELHAQLKQSMPPSLCEADKGLVLLNRENPALAEIERLLARCDQYAANNTSTLMLHGLLARYQAKKTQQQEYFRIALDWLERARETAEPGNINPALELATTYEWAGEPKKALIIFQQILNKHPDNRTALLGKARVLRALFQIPQAIGLYQQLLRKSPDDVDALNGLGETFMSNYQLAEARGVLNESLAKNPSNLQTLTDLQTLNQTTRNILGLTQGHYSVPPNTADGVNLFYFRNLNATDALTLYATHNNRQIESNFGAGPTLLPNNSLLLGYQRIIPNRYGWELSYDARQHNARPFEHRVFGSTNWFVLRNLEWFNGLRLVFPMPWTTKLYISGLTLHTNLPVNVSVTGFWSDQKIGGHNSSYSLDFSKEFNKRLFYNVGPSYLVDQQSWEVHGRLILPVFKSQALVAEASHYFFNRSTFIIAGWRIYWA</sequence>
<dbReference type="PANTHER" id="PTHR44943">
    <property type="entry name" value="CELLULOSE SYNTHASE OPERON PROTEIN C"/>
    <property type="match status" value="1"/>
</dbReference>
<keyword evidence="2 3" id="KW-0802">TPR repeat</keyword>
<evidence type="ECO:0000256" key="2">
    <source>
        <dbReference type="ARBA" id="ARBA00022803"/>
    </source>
</evidence>
<feature type="repeat" description="TPR" evidence="3">
    <location>
        <begin position="165"/>
        <end position="198"/>
    </location>
</feature>
<dbReference type="Gene3D" id="1.25.40.10">
    <property type="entry name" value="Tetratricopeptide repeat domain"/>
    <property type="match status" value="6"/>
</dbReference>
<evidence type="ECO:0000256" key="1">
    <source>
        <dbReference type="ARBA" id="ARBA00022737"/>
    </source>
</evidence>
<protein>
    <submittedName>
        <fullName evidence="4">Methyltransferase</fullName>
    </submittedName>
</protein>
<evidence type="ECO:0000313" key="4">
    <source>
        <dbReference type="EMBL" id="KTD17288.1"/>
    </source>
</evidence>
<dbReference type="PANTHER" id="PTHR44943:SF8">
    <property type="entry name" value="TPR REPEAT-CONTAINING PROTEIN MJ0263"/>
    <property type="match status" value="1"/>
</dbReference>
<reference evidence="4 5" key="1">
    <citation type="submission" date="2015-11" db="EMBL/GenBank/DDBJ databases">
        <title>Genomic analysis of 38 Legionella species identifies large and diverse effector repertoires.</title>
        <authorList>
            <person name="Burstein D."/>
            <person name="Amaro F."/>
            <person name="Zusman T."/>
            <person name="Lifshitz Z."/>
            <person name="Cohen O."/>
            <person name="Gilbert J.A."/>
            <person name="Pupko T."/>
            <person name="Shuman H.A."/>
            <person name="Segal G."/>
        </authorList>
    </citation>
    <scope>NUCLEOTIDE SEQUENCE [LARGE SCALE GENOMIC DNA]</scope>
    <source>
        <strain evidence="4 5">BL-540</strain>
    </source>
</reference>
<dbReference type="Pfam" id="PF14559">
    <property type="entry name" value="TPR_19"/>
    <property type="match status" value="2"/>
</dbReference>
<dbReference type="Pfam" id="PF13432">
    <property type="entry name" value="TPR_16"/>
    <property type="match status" value="1"/>
</dbReference>
<proteinExistence type="predicted"/>
<dbReference type="PATRIC" id="fig|456.5.peg.1702"/>
<dbReference type="Proteomes" id="UP000055035">
    <property type="component" value="Unassembled WGS sequence"/>
</dbReference>
<dbReference type="GO" id="GO:0008168">
    <property type="term" value="F:methyltransferase activity"/>
    <property type="evidence" value="ECO:0007669"/>
    <property type="project" value="UniProtKB-KW"/>
</dbReference>
<accession>A0A0W0VAZ0</accession>
<dbReference type="OrthoDB" id="5630463at2"/>
<dbReference type="RefSeq" id="WP_058471057.1">
    <property type="nucleotide sequence ID" value="NZ_CAAAIC010000003.1"/>
</dbReference>
<organism evidence="4 5">
    <name type="scientific">Legionella jordanis</name>
    <dbReference type="NCBI Taxonomy" id="456"/>
    <lineage>
        <taxon>Bacteria</taxon>
        <taxon>Pseudomonadati</taxon>
        <taxon>Pseudomonadota</taxon>
        <taxon>Gammaproteobacteria</taxon>
        <taxon>Legionellales</taxon>
        <taxon>Legionellaceae</taxon>
        <taxon>Legionella</taxon>
    </lineage>
</organism>
<dbReference type="InterPro" id="IPR011990">
    <property type="entry name" value="TPR-like_helical_dom_sf"/>
</dbReference>
<keyword evidence="1" id="KW-0677">Repeat</keyword>
<dbReference type="InterPro" id="IPR051685">
    <property type="entry name" value="Ycf3/AcsC/BcsC/TPR_MFPF"/>
</dbReference>
<evidence type="ECO:0000256" key="3">
    <source>
        <dbReference type="PROSITE-ProRule" id="PRU00339"/>
    </source>
</evidence>
<keyword evidence="5" id="KW-1185">Reference proteome</keyword>
<dbReference type="STRING" id="456.Ljor_1594"/>